<dbReference type="EMBL" id="GBRH01240031">
    <property type="protein sequence ID" value="JAD57864.1"/>
    <property type="molecule type" value="Transcribed_RNA"/>
</dbReference>
<accession>A0A0A9B1J0</accession>
<proteinExistence type="predicted"/>
<organism evidence="1">
    <name type="scientific">Arundo donax</name>
    <name type="common">Giant reed</name>
    <name type="synonym">Donax arundinaceus</name>
    <dbReference type="NCBI Taxonomy" id="35708"/>
    <lineage>
        <taxon>Eukaryota</taxon>
        <taxon>Viridiplantae</taxon>
        <taxon>Streptophyta</taxon>
        <taxon>Embryophyta</taxon>
        <taxon>Tracheophyta</taxon>
        <taxon>Spermatophyta</taxon>
        <taxon>Magnoliopsida</taxon>
        <taxon>Liliopsida</taxon>
        <taxon>Poales</taxon>
        <taxon>Poaceae</taxon>
        <taxon>PACMAD clade</taxon>
        <taxon>Arundinoideae</taxon>
        <taxon>Arundineae</taxon>
        <taxon>Arundo</taxon>
    </lineage>
</organism>
<reference evidence="1" key="1">
    <citation type="submission" date="2014-09" db="EMBL/GenBank/DDBJ databases">
        <authorList>
            <person name="Magalhaes I.L.F."/>
            <person name="Oliveira U."/>
            <person name="Santos F.R."/>
            <person name="Vidigal T.H.D.A."/>
            <person name="Brescovit A.D."/>
            <person name="Santos A.J."/>
        </authorList>
    </citation>
    <scope>NUCLEOTIDE SEQUENCE</scope>
    <source>
        <tissue evidence="1">Shoot tissue taken approximately 20 cm above the soil surface</tissue>
    </source>
</reference>
<reference evidence="1" key="2">
    <citation type="journal article" date="2015" name="Data Brief">
        <title>Shoot transcriptome of the giant reed, Arundo donax.</title>
        <authorList>
            <person name="Barrero R.A."/>
            <person name="Guerrero F.D."/>
            <person name="Moolhuijzen P."/>
            <person name="Goolsby J.A."/>
            <person name="Tidwell J."/>
            <person name="Bellgard S.E."/>
            <person name="Bellgard M.I."/>
        </authorList>
    </citation>
    <scope>NUCLEOTIDE SEQUENCE</scope>
    <source>
        <tissue evidence="1">Shoot tissue taken approximately 20 cm above the soil surface</tissue>
    </source>
</reference>
<protein>
    <submittedName>
        <fullName evidence="1">Uncharacterized protein</fullName>
    </submittedName>
</protein>
<name>A0A0A9B1J0_ARUDO</name>
<dbReference type="AlphaFoldDB" id="A0A0A9B1J0"/>
<sequence>MNTSTKWFGSTPRSVHPPESRILMCCPFNRLKKEDDIVRIYLDGIVPIRDIEQMWNPPRSKVA</sequence>
<evidence type="ECO:0000313" key="1">
    <source>
        <dbReference type="EMBL" id="JAD57864.1"/>
    </source>
</evidence>